<dbReference type="CDD" id="cd07211">
    <property type="entry name" value="Pat_PNPLA8"/>
    <property type="match status" value="1"/>
</dbReference>
<dbReference type="AlphaFoldDB" id="A0A9W9YNT7"/>
<dbReference type="GO" id="GO:0019369">
    <property type="term" value="P:arachidonate metabolic process"/>
    <property type="evidence" value="ECO:0007669"/>
    <property type="project" value="TreeGrafter"/>
</dbReference>
<feature type="short sequence motif" description="GXGXXG" evidence="4">
    <location>
        <begin position="140"/>
        <end position="145"/>
    </location>
</feature>
<protein>
    <submittedName>
        <fullName evidence="6">Calcium-independent phospholipase A2-gamma</fullName>
    </submittedName>
</protein>
<dbReference type="GO" id="GO:0016020">
    <property type="term" value="C:membrane"/>
    <property type="evidence" value="ECO:0007669"/>
    <property type="project" value="TreeGrafter"/>
</dbReference>
<feature type="short sequence motif" description="DGA/G" evidence="4">
    <location>
        <begin position="317"/>
        <end position="319"/>
    </location>
</feature>
<evidence type="ECO:0000256" key="2">
    <source>
        <dbReference type="ARBA" id="ARBA00022963"/>
    </source>
</evidence>
<reference evidence="6" key="1">
    <citation type="submission" date="2023-01" db="EMBL/GenBank/DDBJ databases">
        <title>Genome assembly of the deep-sea coral Lophelia pertusa.</title>
        <authorList>
            <person name="Herrera S."/>
            <person name="Cordes E."/>
        </authorList>
    </citation>
    <scope>NUCLEOTIDE SEQUENCE</scope>
    <source>
        <strain evidence="6">USNM1676648</strain>
        <tissue evidence="6">Polyp</tissue>
    </source>
</reference>
<dbReference type="PROSITE" id="PS51635">
    <property type="entry name" value="PNPLA"/>
    <property type="match status" value="1"/>
</dbReference>
<keyword evidence="7" id="KW-1185">Reference proteome</keyword>
<keyword evidence="1 4" id="KW-0378">Hydrolase</keyword>
<dbReference type="PANTHER" id="PTHR24185">
    <property type="entry name" value="CALCIUM-INDEPENDENT PHOSPHOLIPASE A2-GAMMA"/>
    <property type="match status" value="1"/>
</dbReference>
<gene>
    <name evidence="6" type="primary">PNPLA8</name>
    <name evidence="6" type="ORF">OS493_027907</name>
</gene>
<feature type="domain" description="PNPLA" evidence="5">
    <location>
        <begin position="136"/>
        <end position="330"/>
    </location>
</feature>
<dbReference type="SUPFAM" id="SSF52151">
    <property type="entry name" value="FabD/lysophospholipase-like"/>
    <property type="match status" value="1"/>
</dbReference>
<dbReference type="PANTHER" id="PTHR24185:SF1">
    <property type="entry name" value="CALCIUM-INDEPENDENT PHOSPHOLIPASE A2-GAMMA"/>
    <property type="match status" value="1"/>
</dbReference>
<evidence type="ECO:0000313" key="6">
    <source>
        <dbReference type="EMBL" id="KAJ7355118.1"/>
    </source>
</evidence>
<feature type="active site" description="Nucleophile" evidence="4">
    <location>
        <position position="174"/>
    </location>
</feature>
<dbReference type="OrthoDB" id="630895at2759"/>
<accession>A0A9W9YNT7</accession>
<dbReference type="InterPro" id="IPR002641">
    <property type="entry name" value="PNPLA_dom"/>
</dbReference>
<name>A0A9W9YNT7_9CNID</name>
<organism evidence="6 7">
    <name type="scientific">Desmophyllum pertusum</name>
    <dbReference type="NCBI Taxonomy" id="174260"/>
    <lineage>
        <taxon>Eukaryota</taxon>
        <taxon>Metazoa</taxon>
        <taxon>Cnidaria</taxon>
        <taxon>Anthozoa</taxon>
        <taxon>Hexacorallia</taxon>
        <taxon>Scleractinia</taxon>
        <taxon>Caryophylliina</taxon>
        <taxon>Caryophylliidae</taxon>
        <taxon>Desmophyllum</taxon>
    </lineage>
</organism>
<evidence type="ECO:0000256" key="1">
    <source>
        <dbReference type="ARBA" id="ARBA00022801"/>
    </source>
</evidence>
<evidence type="ECO:0000256" key="3">
    <source>
        <dbReference type="ARBA" id="ARBA00023098"/>
    </source>
</evidence>
<dbReference type="InterPro" id="IPR016035">
    <property type="entry name" value="Acyl_Trfase/lysoPLipase"/>
</dbReference>
<comment type="caution">
    <text evidence="6">The sequence shown here is derived from an EMBL/GenBank/DDBJ whole genome shotgun (WGS) entry which is preliminary data.</text>
</comment>
<dbReference type="Gene3D" id="3.40.1090.10">
    <property type="entry name" value="Cytosolic phospholipase A2 catalytic domain"/>
    <property type="match status" value="1"/>
</dbReference>
<evidence type="ECO:0000259" key="5">
    <source>
        <dbReference type="PROSITE" id="PS51635"/>
    </source>
</evidence>
<dbReference type="Pfam" id="PF01734">
    <property type="entry name" value="Patatin"/>
    <property type="match status" value="1"/>
</dbReference>
<evidence type="ECO:0000313" key="7">
    <source>
        <dbReference type="Proteomes" id="UP001163046"/>
    </source>
</evidence>
<proteinExistence type="predicted"/>
<dbReference type="Proteomes" id="UP001163046">
    <property type="component" value="Unassembled WGS sequence"/>
</dbReference>
<feature type="active site" description="Proton acceptor" evidence="4">
    <location>
        <position position="317"/>
    </location>
</feature>
<sequence length="464" mass="52295">MELLAKHVMQVKKAVLAPLKFTSAFYRTFPSATESTTGAYIPLKTVASIQNRTRSLVQALRAAKNEQSRLIRLEEFNDHILRYQGVGRSQAMREQAIGTLLDIRKKGNKEVRKETQKSLALLGWVDPVKGRGIKVLSIDGGGSRGLITIEILKRIEELCNKEIYELFDLICGASTGAILAFLIGIRKVPLEECERTYRKLSLDIFEQNSLIGTGKLFWNHAYYDTARFEQILKKESGDERLIDSAKDTTIPKVAAVSTVVNHSILMPYVFSNYMHPYGSISKFPHSCKHRLWEALRASTAAPGFFEEFKLGNDIHQDGGLLTNNPCAIAVHEARLLWPDQPFQCIVSLGTGKYKGRSGPSTVEFSSLREKLLKVVASATDTEAIDTVLGDILPKNVYFRWNPNMSADIPMDEGRIDMLDQIQFDARRHLEKVDESLKTCVSSLLQNKTVTDRSMDKFRAWYRTS</sequence>
<dbReference type="EMBL" id="MU827327">
    <property type="protein sequence ID" value="KAJ7355118.1"/>
    <property type="molecule type" value="Genomic_DNA"/>
</dbReference>
<dbReference type="GO" id="GO:0047499">
    <property type="term" value="F:calcium-independent phospholipase A2 activity"/>
    <property type="evidence" value="ECO:0007669"/>
    <property type="project" value="TreeGrafter"/>
</dbReference>
<keyword evidence="2 4" id="KW-0442">Lipid degradation</keyword>
<dbReference type="GO" id="GO:0016042">
    <property type="term" value="P:lipid catabolic process"/>
    <property type="evidence" value="ECO:0007669"/>
    <property type="project" value="UniProtKB-UniRule"/>
</dbReference>
<keyword evidence="3 4" id="KW-0443">Lipid metabolism</keyword>
<dbReference type="InterPro" id="IPR045217">
    <property type="entry name" value="PNPLA8-like"/>
</dbReference>
<feature type="short sequence motif" description="GXSXG" evidence="4">
    <location>
        <begin position="172"/>
        <end position="176"/>
    </location>
</feature>
<evidence type="ECO:0000256" key="4">
    <source>
        <dbReference type="PROSITE-ProRule" id="PRU01161"/>
    </source>
</evidence>